<sequence>MAGQPKQDANDAKAEPCEEHIKAAVRPGKYAKAGAKPGLKARKEAARQSAARYASIIEYFDATYESTQDKLAGWHLLCEHVGVDPGPSILECRKAVKEAFINIFDFVDYQKGGGPRFTSFPGAKALSKYSIENNKVFPIDWARESPMLSLLLRKFSGAS</sequence>
<name>A0ABR0L6B5_9PEZI</name>
<protein>
    <submittedName>
        <fullName evidence="1">Uncharacterized protein</fullName>
    </submittedName>
</protein>
<keyword evidence="2" id="KW-1185">Reference proteome</keyword>
<dbReference type="EMBL" id="JAVRRR010000246">
    <property type="protein sequence ID" value="KAK5144182.1"/>
    <property type="molecule type" value="Genomic_DNA"/>
</dbReference>
<comment type="caution">
    <text evidence="1">The sequence shown here is derived from an EMBL/GenBank/DDBJ whole genome shotgun (WGS) entry which is preliminary data.</text>
</comment>
<gene>
    <name evidence="1" type="ORF">LTR32_003851</name>
</gene>
<proteinExistence type="predicted"/>
<dbReference type="PANTHER" id="PTHR38846">
    <property type="entry name" value="C3H1-TYPE DOMAIN-CONTAINING PROTEIN"/>
    <property type="match status" value="1"/>
</dbReference>
<reference evidence="1 2" key="1">
    <citation type="submission" date="2023-08" db="EMBL/GenBank/DDBJ databases">
        <title>Black Yeasts Isolated from many extreme environments.</title>
        <authorList>
            <person name="Coleine C."/>
            <person name="Stajich J.E."/>
            <person name="Selbmann L."/>
        </authorList>
    </citation>
    <scope>NUCLEOTIDE SEQUENCE [LARGE SCALE GENOMIC DNA]</scope>
    <source>
        <strain evidence="1 2">CCFEE 5386</strain>
    </source>
</reference>
<evidence type="ECO:0000313" key="2">
    <source>
        <dbReference type="Proteomes" id="UP001308179"/>
    </source>
</evidence>
<dbReference type="PANTHER" id="PTHR38846:SF1">
    <property type="entry name" value="C3H1-TYPE DOMAIN-CONTAINING PROTEIN"/>
    <property type="match status" value="1"/>
</dbReference>
<organism evidence="1 2">
    <name type="scientific">Rachicladosporium monterosium</name>
    <dbReference type="NCBI Taxonomy" id="1507873"/>
    <lineage>
        <taxon>Eukaryota</taxon>
        <taxon>Fungi</taxon>
        <taxon>Dikarya</taxon>
        <taxon>Ascomycota</taxon>
        <taxon>Pezizomycotina</taxon>
        <taxon>Dothideomycetes</taxon>
        <taxon>Dothideomycetidae</taxon>
        <taxon>Cladosporiales</taxon>
        <taxon>Cladosporiaceae</taxon>
        <taxon>Rachicladosporium</taxon>
    </lineage>
</organism>
<evidence type="ECO:0000313" key="1">
    <source>
        <dbReference type="EMBL" id="KAK5144182.1"/>
    </source>
</evidence>
<dbReference type="Proteomes" id="UP001308179">
    <property type="component" value="Unassembled WGS sequence"/>
</dbReference>
<accession>A0ABR0L6B5</accession>